<proteinExistence type="predicted"/>
<dbReference type="RefSeq" id="WP_065319239.1">
    <property type="nucleotide sequence ID" value="NZ_CP017477.1"/>
</dbReference>
<name>A0A1B8TXU4_9FLAO</name>
<gene>
    <name evidence="1" type="ORF">LPB3_08930</name>
</gene>
<reference evidence="2" key="1">
    <citation type="submission" date="2016-02" db="EMBL/GenBank/DDBJ databases">
        <authorList>
            <person name="Shin S.-K."/>
            <person name="Yi H."/>
            <person name="Kim E."/>
        </authorList>
    </citation>
    <scope>NUCLEOTIDE SEQUENCE [LARGE SCALE GENOMIC DNA]</scope>
    <source>
        <strain evidence="2">LPB0003</strain>
    </source>
</reference>
<organism evidence="1 2">
    <name type="scientific">Polaribacter vadi</name>
    <dbReference type="NCBI Taxonomy" id="1774273"/>
    <lineage>
        <taxon>Bacteria</taxon>
        <taxon>Pseudomonadati</taxon>
        <taxon>Bacteroidota</taxon>
        <taxon>Flavobacteriia</taxon>
        <taxon>Flavobacteriales</taxon>
        <taxon>Flavobacteriaceae</taxon>
    </lineage>
</organism>
<keyword evidence="1" id="KW-0808">Transferase</keyword>
<dbReference type="EMBL" id="LSFM01000022">
    <property type="protein sequence ID" value="OBY64493.1"/>
    <property type="molecule type" value="Genomic_DNA"/>
</dbReference>
<dbReference type="InterPro" id="IPR023393">
    <property type="entry name" value="START-like_dom_sf"/>
</dbReference>
<sequence>MKTVKVILTIIVILTLAFFATGIIVKETTYQATVSIKKPIEVVFAEFNSPENTKNWIPEIKKFEVVNENYGKTGSVYDIVVENQDQEIKMTQKVMAYVPNEKVTLFFDAENMLKKDDYTFSENYGITTINLNSACNSKSYIMSCMLPFFADKLEAQSQLYLDNFKVYVEGK</sequence>
<evidence type="ECO:0000313" key="2">
    <source>
        <dbReference type="Proteomes" id="UP000092584"/>
    </source>
</evidence>
<dbReference type="AlphaFoldDB" id="A0A1B8TXU4"/>
<accession>A0A1B8TXU4</accession>
<comment type="caution">
    <text evidence="1">The sequence shown here is derived from an EMBL/GenBank/DDBJ whole genome shotgun (WGS) entry which is preliminary data.</text>
</comment>
<dbReference type="SUPFAM" id="SSF55961">
    <property type="entry name" value="Bet v1-like"/>
    <property type="match status" value="1"/>
</dbReference>
<dbReference type="GO" id="GO:0016740">
    <property type="term" value="F:transferase activity"/>
    <property type="evidence" value="ECO:0007669"/>
    <property type="project" value="UniProtKB-KW"/>
</dbReference>
<dbReference type="OrthoDB" id="6193565at2"/>
<evidence type="ECO:0000313" key="1">
    <source>
        <dbReference type="EMBL" id="OBY64493.1"/>
    </source>
</evidence>
<dbReference type="STRING" id="1774273.LPB03_03565"/>
<dbReference type="CDD" id="cd07812">
    <property type="entry name" value="SRPBCC"/>
    <property type="match status" value="1"/>
</dbReference>
<dbReference type="KEGG" id="pob:LPB03_03565"/>
<protein>
    <submittedName>
        <fullName evidence="1">1,4-dihydroxy-2-naphthoate prenyltransferase</fullName>
    </submittedName>
</protein>
<dbReference type="Gene3D" id="3.30.530.20">
    <property type="match status" value="1"/>
</dbReference>
<keyword evidence="2" id="KW-1185">Reference proteome</keyword>
<dbReference type="Proteomes" id="UP000092584">
    <property type="component" value="Unassembled WGS sequence"/>
</dbReference>